<evidence type="ECO:0000313" key="2">
    <source>
        <dbReference type="EMBL" id="OOV87170.1"/>
    </source>
</evidence>
<protein>
    <submittedName>
        <fullName evidence="2">Uncharacterized protein</fullName>
    </submittedName>
</protein>
<proteinExistence type="predicted"/>
<comment type="caution">
    <text evidence="2">The sequence shown here is derived from an EMBL/GenBank/DDBJ whole genome shotgun (WGS) entry which is preliminary data.</text>
</comment>
<organism evidence="2 3">
    <name type="scientific">Oceanospirillum linum</name>
    <dbReference type="NCBI Taxonomy" id="966"/>
    <lineage>
        <taxon>Bacteria</taxon>
        <taxon>Pseudomonadati</taxon>
        <taxon>Pseudomonadota</taxon>
        <taxon>Gammaproteobacteria</taxon>
        <taxon>Oceanospirillales</taxon>
        <taxon>Oceanospirillaceae</taxon>
        <taxon>Oceanospirillum</taxon>
    </lineage>
</organism>
<dbReference type="RefSeq" id="WP_078319525.1">
    <property type="nucleotide sequence ID" value="NZ_FXTS01000003.1"/>
</dbReference>
<dbReference type="AlphaFoldDB" id="A0A1T1HBN8"/>
<gene>
    <name evidence="2" type="ORF">BTA35_0209245</name>
</gene>
<dbReference type="Proteomes" id="UP000190064">
    <property type="component" value="Unassembled WGS sequence"/>
</dbReference>
<name>A0A1T1HBN8_OCELI</name>
<dbReference type="STRING" id="966.BTA35_0209245"/>
<feature type="region of interest" description="Disordered" evidence="1">
    <location>
        <begin position="42"/>
        <end position="121"/>
    </location>
</feature>
<reference evidence="2" key="1">
    <citation type="submission" date="2017-02" db="EMBL/GenBank/DDBJ databases">
        <title>Draft Genome Sequence of the Salt Water Bacterium Oceanospirillum linum ATCC 11336.</title>
        <authorList>
            <person name="Trachtenberg A.M."/>
            <person name="Carney J.G."/>
            <person name="Linnane J.D."/>
            <person name="Rheaume B.A."/>
            <person name="Pitts N.L."/>
            <person name="Mykles D.L."/>
            <person name="Maclea K.S."/>
        </authorList>
    </citation>
    <scope>NUCLEOTIDE SEQUENCE [LARGE SCALE GENOMIC DNA]</scope>
    <source>
        <strain evidence="2">ATCC 11336</strain>
    </source>
</reference>
<accession>A0A1T1HBN8</accession>
<evidence type="ECO:0000313" key="3">
    <source>
        <dbReference type="Proteomes" id="UP000190064"/>
    </source>
</evidence>
<dbReference type="EMBL" id="MTSD02000003">
    <property type="protein sequence ID" value="OOV87170.1"/>
    <property type="molecule type" value="Genomic_DNA"/>
</dbReference>
<feature type="compositionally biased region" description="Basic and acidic residues" evidence="1">
    <location>
        <begin position="46"/>
        <end position="55"/>
    </location>
</feature>
<keyword evidence="3" id="KW-1185">Reference proteome</keyword>
<evidence type="ECO:0000256" key="1">
    <source>
        <dbReference type="SAM" id="MobiDB-lite"/>
    </source>
</evidence>
<sequence length="277" mass="30777">MLNENQRLDYLHQLGVVSWMPRQPLSGARPSAYFYHEVPKQTSPLDRLRPGKEISPESMPSARSMDSASTGIPSAVSVPSRNKAEPPVIQVGTHGEADAPAQPDRQNTASGKAGSQDPMDALAAPAGKVNRVPERLQLVFIRQQGDRPLIVSHFGEHGDSEQLFLPFAQSILHLVGFKESVVSLPFVWPLAGMPAVCREQEFVQVFQALVKGARLGCKPNQECWWFGDLPELIAESEGLLNITLHHPMSLTDVMRQADGKRQLLYRLLERKHQRDQV</sequence>
<feature type="compositionally biased region" description="Polar residues" evidence="1">
    <location>
        <begin position="64"/>
        <end position="80"/>
    </location>
</feature>